<evidence type="ECO:0000313" key="4">
    <source>
        <dbReference type="EMBL" id="NOJ43607.1"/>
    </source>
</evidence>
<dbReference type="InterPro" id="IPR025419">
    <property type="entry name" value="DUF4142"/>
</dbReference>
<protein>
    <submittedName>
        <fullName evidence="4">DUF4142 domain-containing protein</fullName>
    </submittedName>
</protein>
<keyword evidence="5" id="KW-1185">Reference proteome</keyword>
<reference evidence="4 5" key="1">
    <citation type="submission" date="2020-03" db="EMBL/GenBank/DDBJ databases">
        <title>Bradyrhizobium diversity isolated from nodules of Indigofera sp.</title>
        <authorList>
            <person name="Klepa M."/>
            <person name="Helene L."/>
            <person name="Hungria M."/>
        </authorList>
    </citation>
    <scope>NUCLEOTIDE SEQUENCE [LARGE SCALE GENOMIC DNA]</scope>
    <source>
        <strain evidence="4 5">WSM 1791</strain>
    </source>
</reference>
<dbReference type="PANTHER" id="PTHR38593:SF1">
    <property type="entry name" value="BLR2558 PROTEIN"/>
    <property type="match status" value="1"/>
</dbReference>
<keyword evidence="2" id="KW-0732">Signal</keyword>
<name>A0A7Y4LYH7_9BRAD</name>
<feature type="signal peptide" evidence="2">
    <location>
        <begin position="1"/>
        <end position="30"/>
    </location>
</feature>
<dbReference type="Proteomes" id="UP000544122">
    <property type="component" value="Unassembled WGS sequence"/>
</dbReference>
<feature type="coiled-coil region" evidence="1">
    <location>
        <begin position="119"/>
        <end position="146"/>
    </location>
</feature>
<proteinExistence type="predicted"/>
<evidence type="ECO:0000256" key="2">
    <source>
        <dbReference type="SAM" id="SignalP"/>
    </source>
</evidence>
<gene>
    <name evidence="4" type="ORF">HCN58_29280</name>
</gene>
<dbReference type="Gene3D" id="1.20.1260.10">
    <property type="match status" value="1"/>
</dbReference>
<evidence type="ECO:0000259" key="3">
    <source>
        <dbReference type="Pfam" id="PF13628"/>
    </source>
</evidence>
<feature type="domain" description="DUF4142" evidence="3">
    <location>
        <begin position="35"/>
        <end position="167"/>
    </location>
</feature>
<dbReference type="InterPro" id="IPR012347">
    <property type="entry name" value="Ferritin-like"/>
</dbReference>
<dbReference type="AlphaFoldDB" id="A0A7Y4LYH7"/>
<sequence length="175" mass="19138">MKGARNKQGVSMKATTFTILAIFLASSAYAAEKPSQTFLKKAIEGNYAEVEMGKLAQQKGQKDNVSKFGQMLMDDHTAANQKAIDAAKSMGMTPPDGPNAKQKADYDKMSKMSGAQFDRDFATHMIADHQKDIAEYKKEAKQADAAGEYARGQLDVLQKHLEAAKSLRSSSVKNR</sequence>
<evidence type="ECO:0000256" key="1">
    <source>
        <dbReference type="SAM" id="Coils"/>
    </source>
</evidence>
<keyword evidence="1" id="KW-0175">Coiled coil</keyword>
<comment type="caution">
    <text evidence="4">The sequence shown here is derived from an EMBL/GenBank/DDBJ whole genome shotgun (WGS) entry which is preliminary data.</text>
</comment>
<organism evidence="4 5">
    <name type="scientific">Bradyrhizobium australiense</name>
    <dbReference type="NCBI Taxonomy" id="2721161"/>
    <lineage>
        <taxon>Bacteria</taxon>
        <taxon>Pseudomonadati</taxon>
        <taxon>Pseudomonadota</taxon>
        <taxon>Alphaproteobacteria</taxon>
        <taxon>Hyphomicrobiales</taxon>
        <taxon>Nitrobacteraceae</taxon>
        <taxon>Bradyrhizobium</taxon>
    </lineage>
</organism>
<dbReference type="Pfam" id="PF13628">
    <property type="entry name" value="DUF4142"/>
    <property type="match status" value="1"/>
</dbReference>
<dbReference type="PANTHER" id="PTHR38593">
    <property type="entry name" value="BLR2558 PROTEIN"/>
    <property type="match status" value="1"/>
</dbReference>
<evidence type="ECO:0000313" key="5">
    <source>
        <dbReference type="Proteomes" id="UP000544122"/>
    </source>
</evidence>
<feature type="chain" id="PRO_5030889354" evidence="2">
    <location>
        <begin position="31"/>
        <end position="175"/>
    </location>
</feature>
<dbReference type="EMBL" id="JAAVLX010000011">
    <property type="protein sequence ID" value="NOJ43607.1"/>
    <property type="molecule type" value="Genomic_DNA"/>
</dbReference>
<accession>A0A7Y4LYH7</accession>